<proteinExistence type="predicted"/>
<sequence length="88" mass="9657">MGWLLPVLFMMLGVHMFLLLRRAARVGYLPFFISLLGALSLIAARVLFPSEQSLLMVGMAFIIGGSLLNSLAAGRLRFAFGKQQITQS</sequence>
<accession>A0ABP8BBU2</accession>
<evidence type="ECO:0000256" key="1">
    <source>
        <dbReference type="SAM" id="Phobius"/>
    </source>
</evidence>
<gene>
    <name evidence="2" type="ORF">GCM10022289_18350</name>
</gene>
<keyword evidence="1" id="KW-0812">Transmembrane</keyword>
<feature type="transmembrane region" description="Helical" evidence="1">
    <location>
        <begin position="54"/>
        <end position="74"/>
    </location>
</feature>
<organism evidence="2 3">
    <name type="scientific">Pedobacter jeongneungensis</name>
    <dbReference type="NCBI Taxonomy" id="947309"/>
    <lineage>
        <taxon>Bacteria</taxon>
        <taxon>Pseudomonadati</taxon>
        <taxon>Bacteroidota</taxon>
        <taxon>Sphingobacteriia</taxon>
        <taxon>Sphingobacteriales</taxon>
        <taxon>Sphingobacteriaceae</taxon>
        <taxon>Pedobacter</taxon>
    </lineage>
</organism>
<dbReference type="EMBL" id="BAABBY010000004">
    <property type="protein sequence ID" value="GAA4202890.1"/>
    <property type="molecule type" value="Genomic_DNA"/>
</dbReference>
<reference evidence="3" key="1">
    <citation type="journal article" date="2019" name="Int. J. Syst. Evol. Microbiol.">
        <title>The Global Catalogue of Microorganisms (GCM) 10K type strain sequencing project: providing services to taxonomists for standard genome sequencing and annotation.</title>
        <authorList>
            <consortium name="The Broad Institute Genomics Platform"/>
            <consortium name="The Broad Institute Genome Sequencing Center for Infectious Disease"/>
            <person name="Wu L."/>
            <person name="Ma J."/>
        </authorList>
    </citation>
    <scope>NUCLEOTIDE SEQUENCE [LARGE SCALE GENOMIC DNA]</scope>
    <source>
        <strain evidence="3">JCM 17626</strain>
    </source>
</reference>
<dbReference type="Proteomes" id="UP001501772">
    <property type="component" value="Unassembled WGS sequence"/>
</dbReference>
<comment type="caution">
    <text evidence="2">The sequence shown here is derived from an EMBL/GenBank/DDBJ whole genome shotgun (WGS) entry which is preliminary data.</text>
</comment>
<protein>
    <recommendedName>
        <fullName evidence="4">MerC mercury resistance protein</fullName>
    </recommendedName>
</protein>
<feature type="transmembrane region" description="Helical" evidence="1">
    <location>
        <begin position="6"/>
        <end position="21"/>
    </location>
</feature>
<keyword evidence="1" id="KW-0472">Membrane</keyword>
<keyword evidence="1" id="KW-1133">Transmembrane helix</keyword>
<evidence type="ECO:0008006" key="4">
    <source>
        <dbReference type="Google" id="ProtNLM"/>
    </source>
</evidence>
<name>A0ABP8BBU2_9SPHI</name>
<feature type="transmembrane region" description="Helical" evidence="1">
    <location>
        <begin position="28"/>
        <end position="48"/>
    </location>
</feature>
<keyword evidence="3" id="KW-1185">Reference proteome</keyword>
<evidence type="ECO:0000313" key="2">
    <source>
        <dbReference type="EMBL" id="GAA4202890.1"/>
    </source>
</evidence>
<evidence type="ECO:0000313" key="3">
    <source>
        <dbReference type="Proteomes" id="UP001501772"/>
    </source>
</evidence>